<reference evidence="14" key="1">
    <citation type="submission" date="2017-02" db="UniProtKB">
        <authorList>
            <consortium name="WormBaseParasite"/>
        </authorList>
    </citation>
    <scope>IDENTIFICATION</scope>
</reference>
<gene>
    <name evidence="12" type="ORF">TASK_LOCUS2672</name>
</gene>
<evidence type="ECO:0000313" key="12">
    <source>
        <dbReference type="EMBL" id="VDK25832.1"/>
    </source>
</evidence>
<keyword evidence="6" id="KW-0735">Signal-anchor</keyword>
<name>A0A0R3VZ27_TAEAS</name>
<dbReference type="PANTHER" id="PTHR19297">
    <property type="entry name" value="GLYCOSYLTRANSFERASE 14 FAMILY MEMBER"/>
    <property type="match status" value="1"/>
</dbReference>
<dbReference type="Pfam" id="PF02485">
    <property type="entry name" value="Branch"/>
    <property type="match status" value="1"/>
</dbReference>
<comment type="pathway">
    <text evidence="2">Protein modification; protein glycosylation.</text>
</comment>
<evidence type="ECO:0000313" key="13">
    <source>
        <dbReference type="Proteomes" id="UP000282613"/>
    </source>
</evidence>
<dbReference type="STRING" id="60517.A0A0R3VZ27"/>
<evidence type="ECO:0000256" key="3">
    <source>
        <dbReference type="ARBA" id="ARBA00022676"/>
    </source>
</evidence>
<dbReference type="GO" id="GO:0008375">
    <property type="term" value="F:acetylglucosaminyltransferase activity"/>
    <property type="evidence" value="ECO:0007669"/>
    <property type="project" value="TreeGrafter"/>
</dbReference>
<evidence type="ECO:0000256" key="9">
    <source>
        <dbReference type="ARBA" id="ARBA00023180"/>
    </source>
</evidence>
<reference evidence="12 13" key="2">
    <citation type="submission" date="2018-11" db="EMBL/GenBank/DDBJ databases">
        <authorList>
            <consortium name="Pathogen Informatics"/>
        </authorList>
    </citation>
    <scope>NUCLEOTIDE SEQUENCE [LARGE SCALE GENOMIC DNA]</scope>
</reference>
<dbReference type="WBParaSite" id="TASK_0000267101-mRNA-1">
    <property type="protein sequence ID" value="TASK_0000267101-mRNA-1"/>
    <property type="gene ID" value="TASK_0000267101"/>
</dbReference>
<dbReference type="EMBL" id="UYRS01002504">
    <property type="protein sequence ID" value="VDK25832.1"/>
    <property type="molecule type" value="Genomic_DNA"/>
</dbReference>
<evidence type="ECO:0000256" key="5">
    <source>
        <dbReference type="ARBA" id="ARBA00022692"/>
    </source>
</evidence>
<evidence type="ECO:0000256" key="4">
    <source>
        <dbReference type="ARBA" id="ARBA00022679"/>
    </source>
</evidence>
<keyword evidence="3" id="KW-0328">Glycosyltransferase</keyword>
<evidence type="ECO:0000256" key="1">
    <source>
        <dbReference type="ARBA" id="ARBA00004606"/>
    </source>
</evidence>
<evidence type="ECO:0000313" key="14">
    <source>
        <dbReference type="WBParaSite" id="TASK_0000267101-mRNA-1"/>
    </source>
</evidence>
<evidence type="ECO:0000256" key="7">
    <source>
        <dbReference type="ARBA" id="ARBA00022989"/>
    </source>
</evidence>
<evidence type="ECO:0000256" key="2">
    <source>
        <dbReference type="ARBA" id="ARBA00004922"/>
    </source>
</evidence>
<comment type="similarity">
    <text evidence="10">Belongs to the glycosyltransferase 14 family.</text>
</comment>
<proteinExistence type="inferred from homology"/>
<organism evidence="14">
    <name type="scientific">Taenia asiatica</name>
    <name type="common">Asian tapeworm</name>
    <dbReference type="NCBI Taxonomy" id="60517"/>
    <lineage>
        <taxon>Eukaryota</taxon>
        <taxon>Metazoa</taxon>
        <taxon>Spiralia</taxon>
        <taxon>Lophotrochozoa</taxon>
        <taxon>Platyhelminthes</taxon>
        <taxon>Cestoda</taxon>
        <taxon>Eucestoda</taxon>
        <taxon>Cyclophyllidea</taxon>
        <taxon>Taeniidae</taxon>
        <taxon>Taenia</taxon>
    </lineage>
</organism>
<dbReference type="PANTHER" id="PTHR19297:SF191">
    <property type="entry name" value="PROTEIN XYLOSYLTRANSFERASE"/>
    <property type="match status" value="1"/>
</dbReference>
<dbReference type="GO" id="GO:0016020">
    <property type="term" value="C:membrane"/>
    <property type="evidence" value="ECO:0007669"/>
    <property type="project" value="UniProtKB-SubCell"/>
</dbReference>
<dbReference type="AlphaFoldDB" id="A0A0R3VZ27"/>
<protein>
    <submittedName>
        <fullName evidence="14">Beta-1,3-galactosyl-O-glycosyl-glycoprotein beta-1,6-N-acetylglucosaminyltransferase 3-like</fullName>
    </submittedName>
</protein>
<comment type="subcellular location">
    <subcellularLocation>
        <location evidence="1">Membrane</location>
        <topology evidence="1">Single-pass type II membrane protein</topology>
    </subcellularLocation>
</comment>
<accession>A0A0R3VZ27</accession>
<evidence type="ECO:0000256" key="6">
    <source>
        <dbReference type="ARBA" id="ARBA00022968"/>
    </source>
</evidence>
<feature type="transmembrane region" description="Helical" evidence="11">
    <location>
        <begin position="9"/>
        <end position="30"/>
    </location>
</feature>
<keyword evidence="7 11" id="KW-1133">Transmembrane helix</keyword>
<dbReference type="Proteomes" id="UP000282613">
    <property type="component" value="Unassembled WGS sequence"/>
</dbReference>
<evidence type="ECO:0000256" key="10">
    <source>
        <dbReference type="ARBA" id="ARBA00038150"/>
    </source>
</evidence>
<dbReference type="OrthoDB" id="2019572at2759"/>
<keyword evidence="5 11" id="KW-0812">Transmembrane</keyword>
<keyword evidence="9" id="KW-0325">Glycoprotein</keyword>
<keyword evidence="8 11" id="KW-0472">Membrane</keyword>
<evidence type="ECO:0000256" key="8">
    <source>
        <dbReference type="ARBA" id="ARBA00023136"/>
    </source>
</evidence>
<keyword evidence="4" id="KW-0808">Transferase</keyword>
<sequence length="388" mass="44044">MRIHCRRVTILRLAIILLVTAFTFCIIWKINGEKGVDGEPQEDLEYFAAIDSPLHPRCKTFRQKSPIVDERDGDMDIAFTLVVHKDAVQIARLIRMIHRTNNYYCIHPDLRSSQLFVQALKGISTCFGPNVELVPLDQRVDVKWGDESVLKPQLICGKQALQRHTSWKYLINLVGQDFPLRTNLELIAALKALNGSNLIESLSIDKHKHWVGSATLPLGVSDPRGSIYGAYLREFLAEAILGSKVEAIRKVMLQHKAFGHPDELFFPTLAYNSHLQLPGSCLIAPTPSSEARFHHLGKYVIWVGHNITCSTKYVRGVCILGEEHVGQLKRAPHISANKFHAGFHPEAYNKMERWYFDKVQIERSTGSYSKHHFDPAVYAARSCSRYHV</sequence>
<dbReference type="InterPro" id="IPR003406">
    <property type="entry name" value="Glyco_trans_14"/>
</dbReference>
<keyword evidence="13" id="KW-1185">Reference proteome</keyword>
<evidence type="ECO:0000256" key="11">
    <source>
        <dbReference type="SAM" id="Phobius"/>
    </source>
</evidence>